<name>A0A1M5L045_9FLAO</name>
<evidence type="ECO:0000256" key="4">
    <source>
        <dbReference type="ARBA" id="ARBA00022898"/>
    </source>
</evidence>
<evidence type="ECO:0000256" key="5">
    <source>
        <dbReference type="ARBA" id="ARBA00023239"/>
    </source>
</evidence>
<dbReference type="InterPro" id="IPR002129">
    <property type="entry name" value="PyrdxlP-dep_de-COase"/>
</dbReference>
<comment type="similarity">
    <text evidence="2 7">Belongs to the group II decarboxylase family.</text>
</comment>
<dbReference type="Pfam" id="PF00282">
    <property type="entry name" value="Pyridoxal_deC"/>
    <property type="match status" value="1"/>
</dbReference>
<comment type="cofactor">
    <cofactor evidence="1 6 7">
        <name>pyridoxal 5'-phosphate</name>
        <dbReference type="ChEBI" id="CHEBI:597326"/>
    </cofactor>
</comment>
<gene>
    <name evidence="8" type="ORF">SAMN04488116_1854</name>
</gene>
<dbReference type="PANTHER" id="PTHR11999:SF70">
    <property type="entry name" value="MIP05841P"/>
    <property type="match status" value="1"/>
</dbReference>
<dbReference type="Gene3D" id="3.40.640.10">
    <property type="entry name" value="Type I PLP-dependent aspartate aminotransferase-like (Major domain)"/>
    <property type="match status" value="1"/>
</dbReference>
<evidence type="ECO:0000313" key="9">
    <source>
        <dbReference type="Proteomes" id="UP000184532"/>
    </source>
</evidence>
<evidence type="ECO:0000256" key="2">
    <source>
        <dbReference type="ARBA" id="ARBA00009533"/>
    </source>
</evidence>
<dbReference type="Proteomes" id="UP000184532">
    <property type="component" value="Unassembled WGS sequence"/>
</dbReference>
<evidence type="ECO:0000313" key="8">
    <source>
        <dbReference type="EMBL" id="SHG57793.1"/>
    </source>
</evidence>
<dbReference type="SUPFAM" id="SSF53383">
    <property type="entry name" value="PLP-dependent transferases"/>
    <property type="match status" value="1"/>
</dbReference>
<accession>A0A1M5L045</accession>
<keyword evidence="3" id="KW-0210">Decarboxylase</keyword>
<dbReference type="InterPro" id="IPR015421">
    <property type="entry name" value="PyrdxlP-dep_Trfase_major"/>
</dbReference>
<protein>
    <submittedName>
        <fullName evidence="8">Glutamate or tyrosine decarboxylase</fullName>
    </submittedName>
</protein>
<dbReference type="GO" id="GO:0016831">
    <property type="term" value="F:carboxy-lyase activity"/>
    <property type="evidence" value="ECO:0007669"/>
    <property type="project" value="UniProtKB-KW"/>
</dbReference>
<keyword evidence="5 7" id="KW-0456">Lyase</keyword>
<evidence type="ECO:0000256" key="7">
    <source>
        <dbReference type="RuleBase" id="RU000382"/>
    </source>
</evidence>
<organism evidence="8 9">
    <name type="scientific">Flagellimonas flava</name>
    <dbReference type="NCBI Taxonomy" id="570519"/>
    <lineage>
        <taxon>Bacteria</taxon>
        <taxon>Pseudomonadati</taxon>
        <taxon>Bacteroidota</taxon>
        <taxon>Flavobacteriia</taxon>
        <taxon>Flavobacteriales</taxon>
        <taxon>Flavobacteriaceae</taxon>
        <taxon>Flagellimonas</taxon>
    </lineage>
</organism>
<dbReference type="GO" id="GO:0030170">
    <property type="term" value="F:pyridoxal phosphate binding"/>
    <property type="evidence" value="ECO:0007669"/>
    <property type="project" value="InterPro"/>
</dbReference>
<sequence length="465" mass="51406">MTGLQQKMFQELESQKGLKLAHNHALSYVKQIFDRNVYPSESALKNLARFNEDLPRETGNPETILDLLNTYGGPATVATSGSRYFGFVTGSTLPITLASKSLSTVWDQAPAMHVTSPIGSKLETVVEDWLRKLFQLPESTVAGFVSGTSLANFCGLAAARFHQLSKLGWNVNEKGLNGSPRLRVVAGRQCHSTILKAISLLGFGVDHIEWVPTDDQGRIIASEIPQLDETSILILQAGNVNTGSFDDFNTICKSAQEKGAWIHIDGAFGLWAQATTNLSHLTKGMEHADSWAVDAHKTLNTPYDSGIVLCKNPEALKSALHMTGSYIITSPQRDGMFYTPEMSRRSRIIELWAALRYLGKAGVDQLVETMHHRAIQFKEELQQIAGFRVLNEVVFNQVLVRCDTDEITEKVMAHIQDQRECWVGGSAWENKKTIRISICSWATTSADVSRSVASFRKAITAVTHE</sequence>
<dbReference type="OrthoDB" id="9803665at2"/>
<dbReference type="InterPro" id="IPR015424">
    <property type="entry name" value="PyrdxlP-dep_Trfase"/>
</dbReference>
<evidence type="ECO:0000256" key="1">
    <source>
        <dbReference type="ARBA" id="ARBA00001933"/>
    </source>
</evidence>
<dbReference type="AlphaFoldDB" id="A0A1M5L045"/>
<evidence type="ECO:0000256" key="6">
    <source>
        <dbReference type="PIRSR" id="PIRSR602129-50"/>
    </source>
</evidence>
<dbReference type="InterPro" id="IPR015422">
    <property type="entry name" value="PyrdxlP-dep_Trfase_small"/>
</dbReference>
<reference evidence="9" key="1">
    <citation type="submission" date="2016-11" db="EMBL/GenBank/DDBJ databases">
        <authorList>
            <person name="Varghese N."/>
            <person name="Submissions S."/>
        </authorList>
    </citation>
    <scope>NUCLEOTIDE SEQUENCE [LARGE SCALE GENOMIC DNA]</scope>
    <source>
        <strain evidence="9">DSM 22638</strain>
    </source>
</reference>
<dbReference type="GO" id="GO:0019752">
    <property type="term" value="P:carboxylic acid metabolic process"/>
    <property type="evidence" value="ECO:0007669"/>
    <property type="project" value="InterPro"/>
</dbReference>
<dbReference type="EMBL" id="FQWL01000002">
    <property type="protein sequence ID" value="SHG57793.1"/>
    <property type="molecule type" value="Genomic_DNA"/>
</dbReference>
<dbReference type="PANTHER" id="PTHR11999">
    <property type="entry name" value="GROUP II PYRIDOXAL-5-PHOSPHATE DECARBOXYLASE"/>
    <property type="match status" value="1"/>
</dbReference>
<feature type="modified residue" description="N6-(pyridoxal phosphate)lysine" evidence="6">
    <location>
        <position position="297"/>
    </location>
</feature>
<dbReference type="Gene3D" id="3.90.1150.10">
    <property type="entry name" value="Aspartate Aminotransferase, domain 1"/>
    <property type="match status" value="1"/>
</dbReference>
<proteinExistence type="inferred from homology"/>
<evidence type="ECO:0000256" key="3">
    <source>
        <dbReference type="ARBA" id="ARBA00022793"/>
    </source>
</evidence>
<dbReference type="InterPro" id="IPR010977">
    <property type="entry name" value="Aromatic_deC"/>
</dbReference>
<dbReference type="STRING" id="570519.SAMN04488116_1854"/>
<keyword evidence="4 6" id="KW-0663">Pyridoxal phosphate</keyword>
<keyword evidence="9" id="KW-1185">Reference proteome</keyword>